<dbReference type="PANTHER" id="PTHR24255:SF31">
    <property type="entry name" value="CUBILIN-LIKE PROTEIN"/>
    <property type="match status" value="1"/>
</dbReference>
<reference evidence="8" key="1">
    <citation type="submission" date="2021-03" db="EMBL/GenBank/DDBJ databases">
        <authorList>
            <person name="Bekaert M."/>
        </authorList>
    </citation>
    <scope>NUCLEOTIDE SEQUENCE</scope>
</reference>
<dbReference type="PROSITE" id="PS01180">
    <property type="entry name" value="CUB"/>
    <property type="match status" value="1"/>
</dbReference>
<keyword evidence="4" id="KW-0472">Membrane</keyword>
<feature type="region of interest" description="Disordered" evidence="3">
    <location>
        <begin position="339"/>
        <end position="404"/>
    </location>
</feature>
<evidence type="ECO:0000259" key="6">
    <source>
        <dbReference type="PROSITE" id="PS01180"/>
    </source>
</evidence>
<evidence type="ECO:0000256" key="1">
    <source>
        <dbReference type="ARBA" id="ARBA00023157"/>
    </source>
</evidence>
<evidence type="ECO:0000256" key="3">
    <source>
        <dbReference type="SAM" id="MobiDB-lite"/>
    </source>
</evidence>
<dbReference type="CDD" id="cd00041">
    <property type="entry name" value="CUB"/>
    <property type="match status" value="1"/>
</dbReference>
<dbReference type="SMART" id="SM00034">
    <property type="entry name" value="CLECT"/>
    <property type="match status" value="1"/>
</dbReference>
<dbReference type="Pfam" id="PF00431">
    <property type="entry name" value="CUB"/>
    <property type="match status" value="1"/>
</dbReference>
<feature type="domain" description="CUB" evidence="6">
    <location>
        <begin position="30"/>
        <end position="154"/>
    </location>
</feature>
<dbReference type="PANTHER" id="PTHR24255">
    <property type="entry name" value="COMPLEMENT COMPONENT 1, S SUBCOMPONENT-RELATED"/>
    <property type="match status" value="1"/>
</dbReference>
<dbReference type="InterPro" id="IPR035914">
    <property type="entry name" value="Sperma_CUB_dom_sf"/>
</dbReference>
<keyword evidence="1" id="KW-1015">Disulfide bond</keyword>
<dbReference type="GO" id="GO:0004252">
    <property type="term" value="F:serine-type endopeptidase activity"/>
    <property type="evidence" value="ECO:0007669"/>
    <property type="project" value="TreeGrafter"/>
</dbReference>
<evidence type="ECO:0000313" key="8">
    <source>
        <dbReference type="EMBL" id="CAG2216067.1"/>
    </source>
</evidence>
<dbReference type="EMBL" id="CAJPWZ010001466">
    <property type="protein sequence ID" value="CAG2216067.1"/>
    <property type="molecule type" value="Genomic_DNA"/>
</dbReference>
<keyword evidence="4" id="KW-0812">Transmembrane</keyword>
<feature type="chain" id="PRO_5035923684" evidence="5">
    <location>
        <begin position="26"/>
        <end position="434"/>
    </location>
</feature>
<dbReference type="SMART" id="SM00042">
    <property type="entry name" value="CUB"/>
    <property type="match status" value="1"/>
</dbReference>
<gene>
    <name evidence="8" type="ORF">MEDL_29798</name>
</gene>
<proteinExistence type="predicted"/>
<dbReference type="Pfam" id="PF00059">
    <property type="entry name" value="Lectin_C"/>
    <property type="match status" value="1"/>
</dbReference>
<evidence type="ECO:0000313" key="9">
    <source>
        <dbReference type="Proteomes" id="UP000683360"/>
    </source>
</evidence>
<keyword evidence="5" id="KW-0732">Signal</keyword>
<evidence type="ECO:0000256" key="2">
    <source>
        <dbReference type="PROSITE-ProRule" id="PRU00059"/>
    </source>
</evidence>
<evidence type="ECO:0000256" key="4">
    <source>
        <dbReference type="SAM" id="Phobius"/>
    </source>
</evidence>
<dbReference type="SUPFAM" id="SSF56436">
    <property type="entry name" value="C-type lectin-like"/>
    <property type="match status" value="1"/>
</dbReference>
<dbReference type="InterPro" id="IPR001304">
    <property type="entry name" value="C-type_lectin-like"/>
</dbReference>
<dbReference type="InterPro" id="IPR016187">
    <property type="entry name" value="CTDL_fold"/>
</dbReference>
<feature type="compositionally biased region" description="Basic and acidic residues" evidence="3">
    <location>
        <begin position="366"/>
        <end position="376"/>
    </location>
</feature>
<dbReference type="InterPro" id="IPR000859">
    <property type="entry name" value="CUB_dom"/>
</dbReference>
<dbReference type="GO" id="GO:0005615">
    <property type="term" value="C:extracellular space"/>
    <property type="evidence" value="ECO:0007669"/>
    <property type="project" value="TreeGrafter"/>
</dbReference>
<dbReference type="OrthoDB" id="6133475at2759"/>
<name>A0A8S3SAB8_MYTED</name>
<comment type="caution">
    <text evidence="2">Lacks conserved residue(s) required for the propagation of feature annotation.</text>
</comment>
<keyword evidence="4" id="KW-1133">Transmembrane helix</keyword>
<dbReference type="AlphaFoldDB" id="A0A8S3SAB8"/>
<comment type="caution">
    <text evidence="8">The sequence shown here is derived from an EMBL/GenBank/DDBJ whole genome shotgun (WGS) entry which is preliminary data.</text>
</comment>
<protein>
    <submittedName>
        <fullName evidence="8">Uncharacterized protein</fullName>
    </submittedName>
</protein>
<accession>A0A8S3SAB8</accession>
<dbReference type="PROSITE" id="PS50041">
    <property type="entry name" value="C_TYPE_LECTIN_2"/>
    <property type="match status" value="1"/>
</dbReference>
<feature type="transmembrane region" description="Helical" evidence="4">
    <location>
        <begin position="312"/>
        <end position="333"/>
    </location>
</feature>
<evidence type="ECO:0000259" key="7">
    <source>
        <dbReference type="PROSITE" id="PS50041"/>
    </source>
</evidence>
<organism evidence="8 9">
    <name type="scientific">Mytilus edulis</name>
    <name type="common">Blue mussel</name>
    <dbReference type="NCBI Taxonomy" id="6550"/>
    <lineage>
        <taxon>Eukaryota</taxon>
        <taxon>Metazoa</taxon>
        <taxon>Spiralia</taxon>
        <taxon>Lophotrochozoa</taxon>
        <taxon>Mollusca</taxon>
        <taxon>Bivalvia</taxon>
        <taxon>Autobranchia</taxon>
        <taxon>Pteriomorphia</taxon>
        <taxon>Mytilida</taxon>
        <taxon>Mytiloidea</taxon>
        <taxon>Mytilidae</taxon>
        <taxon>Mytilinae</taxon>
        <taxon>Mytilus</taxon>
    </lineage>
</organism>
<dbReference type="SUPFAM" id="SSF49854">
    <property type="entry name" value="Spermadhesin, CUB domain"/>
    <property type="match status" value="1"/>
</dbReference>
<feature type="domain" description="C-type lectin" evidence="7">
    <location>
        <begin position="168"/>
        <end position="276"/>
    </location>
</feature>
<dbReference type="InterPro" id="IPR016186">
    <property type="entry name" value="C-type_lectin-like/link_sf"/>
</dbReference>
<evidence type="ECO:0000256" key="5">
    <source>
        <dbReference type="SAM" id="SignalP"/>
    </source>
</evidence>
<sequence>MLIIMSMLQLQILFILFLNFTSVKCVTHYCQNGITQTINGETNGTIRTVLSGKNVYDNNLNCGWVIDGGVGKLIQLSITHVNLQLAPSYSSCGSYDHLSIIDGDATVTKAITSICGERNPYEVLSSGRYLYLKFYSNDKNFYEHTGITVNFQVFNENECPPDWTNLTTTDQCYRIRQSPVAGVDWNSAYDNCMFSQANLAIINHHQVFDNLRAHAQNVSVGSAWIGLTDIETEGKFKWLDDTYLANWIRTEGNNDDSDCAIFNFNTQKFQFKECERDKHLAVCQRNKVNKTSIFSIPVEKEKEKTEVISLRWQIILGISGGVIIVIICFALYCKFHRKRPTSPGSESSTSHRLRYQPQEPSYNHQHFPDRTPRRETNNPQYNRTNDAPPPYADVPFNNTNSRPAVHINPQINLNVTVNSNGDQPPSYTFSAPTV</sequence>
<dbReference type="Proteomes" id="UP000683360">
    <property type="component" value="Unassembled WGS sequence"/>
</dbReference>
<dbReference type="Gene3D" id="2.60.120.290">
    <property type="entry name" value="Spermadhesin, CUB domain"/>
    <property type="match status" value="1"/>
</dbReference>
<dbReference type="Gene3D" id="3.10.100.10">
    <property type="entry name" value="Mannose-Binding Protein A, subunit A"/>
    <property type="match status" value="1"/>
</dbReference>
<feature type="signal peptide" evidence="5">
    <location>
        <begin position="1"/>
        <end position="25"/>
    </location>
</feature>
<keyword evidence="9" id="KW-1185">Reference proteome</keyword>